<keyword evidence="2" id="KW-1185">Reference proteome</keyword>
<dbReference type="EMBL" id="KZ678138">
    <property type="protein sequence ID" value="PSN64400.1"/>
    <property type="molecule type" value="Genomic_DNA"/>
</dbReference>
<name>A0A2T2NG93_CORCC</name>
<organism evidence="1 2">
    <name type="scientific">Corynespora cassiicola Philippines</name>
    <dbReference type="NCBI Taxonomy" id="1448308"/>
    <lineage>
        <taxon>Eukaryota</taxon>
        <taxon>Fungi</taxon>
        <taxon>Dikarya</taxon>
        <taxon>Ascomycota</taxon>
        <taxon>Pezizomycotina</taxon>
        <taxon>Dothideomycetes</taxon>
        <taxon>Pleosporomycetidae</taxon>
        <taxon>Pleosporales</taxon>
        <taxon>Corynesporascaceae</taxon>
        <taxon>Corynespora</taxon>
    </lineage>
</organism>
<reference evidence="1 2" key="1">
    <citation type="journal article" date="2018" name="Front. Microbiol.">
        <title>Genome-Wide Analysis of Corynespora cassiicola Leaf Fall Disease Putative Effectors.</title>
        <authorList>
            <person name="Lopez D."/>
            <person name="Ribeiro S."/>
            <person name="Label P."/>
            <person name="Fumanal B."/>
            <person name="Venisse J.S."/>
            <person name="Kohler A."/>
            <person name="de Oliveira R.R."/>
            <person name="Labutti K."/>
            <person name="Lipzen A."/>
            <person name="Lail K."/>
            <person name="Bauer D."/>
            <person name="Ohm R.A."/>
            <person name="Barry K.W."/>
            <person name="Spatafora J."/>
            <person name="Grigoriev I.V."/>
            <person name="Martin F.M."/>
            <person name="Pujade-Renaud V."/>
        </authorList>
    </citation>
    <scope>NUCLEOTIDE SEQUENCE [LARGE SCALE GENOMIC DNA]</scope>
    <source>
        <strain evidence="1 2">Philippines</strain>
    </source>
</reference>
<evidence type="ECO:0000313" key="1">
    <source>
        <dbReference type="EMBL" id="PSN64400.1"/>
    </source>
</evidence>
<proteinExistence type="predicted"/>
<protein>
    <submittedName>
        <fullName evidence="1">Uncharacterized protein</fullName>
    </submittedName>
</protein>
<dbReference type="Proteomes" id="UP000240883">
    <property type="component" value="Unassembled WGS sequence"/>
</dbReference>
<sequence length="74" mass="8661">MKCSNQKSWKNAKEATFLIPTACILHRGAMCALGCWFVCCHCMFCSAIITNLMKFNYRRLQFFFPPTMHFLTRT</sequence>
<gene>
    <name evidence="1" type="ORF">BS50DRAFT_72870</name>
</gene>
<accession>A0A2T2NG93</accession>
<evidence type="ECO:0000313" key="2">
    <source>
        <dbReference type="Proteomes" id="UP000240883"/>
    </source>
</evidence>
<dbReference type="AlphaFoldDB" id="A0A2T2NG93"/>